<accession>A0ABT0ZJA4</accession>
<dbReference type="Proteomes" id="UP001523219">
    <property type="component" value="Unassembled WGS sequence"/>
</dbReference>
<keyword evidence="3" id="KW-1185">Reference proteome</keyword>
<dbReference type="PANTHER" id="PTHR43798">
    <property type="entry name" value="MONOACYLGLYCEROL LIPASE"/>
    <property type="match status" value="1"/>
</dbReference>
<dbReference type="PRINTS" id="PR00111">
    <property type="entry name" value="ABHYDROLASE"/>
</dbReference>
<dbReference type="PANTHER" id="PTHR43798:SF33">
    <property type="entry name" value="HYDROLASE, PUTATIVE (AFU_ORTHOLOGUE AFUA_2G14860)-RELATED"/>
    <property type="match status" value="1"/>
</dbReference>
<dbReference type="RefSeq" id="WP_252427169.1">
    <property type="nucleotide sequence ID" value="NZ_JAMWMR010000024.1"/>
</dbReference>
<evidence type="ECO:0000313" key="3">
    <source>
        <dbReference type="Proteomes" id="UP001523219"/>
    </source>
</evidence>
<gene>
    <name evidence="2" type="ORF">NGF19_23275</name>
</gene>
<dbReference type="InterPro" id="IPR050266">
    <property type="entry name" value="AB_hydrolase_sf"/>
</dbReference>
<dbReference type="SUPFAM" id="SSF53474">
    <property type="entry name" value="alpha/beta-Hydrolases"/>
    <property type="match status" value="1"/>
</dbReference>
<sequence>MRSRSARVAPLVLVGGAFQTKESWGRLEREMLGFADVITVDLPGWGASPVLPEHYGTDFLADALGHMLDDLGLPSVNLVGGSYGSAVAYRLAQRRPGLAAKMVLVGTMTHIPDQARARMCRSVDLLTAGQTEEFTDVTLGLLMNVDTVASVVAGARVRRFLLRRLLNLTPHDKEQFIANTRRLLRHEGLDLNEPPMMPVLVAAGEHDSFTTPGQCRALAATCADSWFAVVSDADHMLPVERPVELVDLFMRFLCGEPLEALEYLRTAERISPLVAV</sequence>
<dbReference type="Pfam" id="PF00561">
    <property type="entry name" value="Abhydrolase_1"/>
    <property type="match status" value="1"/>
</dbReference>
<reference evidence="2 3" key="1">
    <citation type="submission" date="2022-05" db="EMBL/GenBank/DDBJ databases">
        <title>Streptomyces sp. nov. RY43-2 isolated from soil of a peat swamp forest.</title>
        <authorList>
            <person name="Kanchanasin P."/>
            <person name="Tanasupawat S."/>
            <person name="Phongsopitanun W."/>
        </authorList>
    </citation>
    <scope>NUCLEOTIDE SEQUENCE [LARGE SCALE GENOMIC DNA]</scope>
    <source>
        <strain evidence="2 3">RY43-2</strain>
    </source>
</reference>
<proteinExistence type="predicted"/>
<dbReference type="GO" id="GO:0016787">
    <property type="term" value="F:hydrolase activity"/>
    <property type="evidence" value="ECO:0007669"/>
    <property type="project" value="UniProtKB-KW"/>
</dbReference>
<protein>
    <submittedName>
        <fullName evidence="2">Alpha/beta hydrolase</fullName>
    </submittedName>
</protein>
<evidence type="ECO:0000313" key="2">
    <source>
        <dbReference type="EMBL" id="MCN9243673.1"/>
    </source>
</evidence>
<dbReference type="EMBL" id="JAMWMR010000024">
    <property type="protein sequence ID" value="MCN9243673.1"/>
    <property type="molecule type" value="Genomic_DNA"/>
</dbReference>
<dbReference type="InterPro" id="IPR029058">
    <property type="entry name" value="AB_hydrolase_fold"/>
</dbReference>
<dbReference type="Gene3D" id="3.40.50.1820">
    <property type="entry name" value="alpha/beta hydrolase"/>
    <property type="match status" value="1"/>
</dbReference>
<comment type="caution">
    <text evidence="2">The sequence shown here is derived from an EMBL/GenBank/DDBJ whole genome shotgun (WGS) entry which is preliminary data.</text>
</comment>
<dbReference type="InterPro" id="IPR000073">
    <property type="entry name" value="AB_hydrolase_1"/>
</dbReference>
<name>A0ABT0ZJA4_9ACTN</name>
<evidence type="ECO:0000259" key="1">
    <source>
        <dbReference type="Pfam" id="PF00561"/>
    </source>
</evidence>
<keyword evidence="2" id="KW-0378">Hydrolase</keyword>
<organism evidence="2 3">
    <name type="scientific">Streptomyces macrolidinus</name>
    <dbReference type="NCBI Taxonomy" id="2952607"/>
    <lineage>
        <taxon>Bacteria</taxon>
        <taxon>Bacillati</taxon>
        <taxon>Actinomycetota</taxon>
        <taxon>Actinomycetes</taxon>
        <taxon>Kitasatosporales</taxon>
        <taxon>Streptomycetaceae</taxon>
        <taxon>Streptomyces</taxon>
    </lineage>
</organism>
<feature type="domain" description="AB hydrolase-1" evidence="1">
    <location>
        <begin position="10"/>
        <end position="242"/>
    </location>
</feature>